<evidence type="ECO:0000313" key="1">
    <source>
        <dbReference type="Proteomes" id="UP000887565"/>
    </source>
</evidence>
<keyword evidence="1" id="KW-1185">Reference proteome</keyword>
<accession>A0A915JVN2</accession>
<reference evidence="2" key="1">
    <citation type="submission" date="2022-11" db="UniProtKB">
        <authorList>
            <consortium name="WormBaseParasite"/>
        </authorList>
    </citation>
    <scope>IDENTIFICATION</scope>
</reference>
<name>A0A915JVN2_ROMCU</name>
<protein>
    <submittedName>
        <fullName evidence="2">Uncharacterized protein</fullName>
    </submittedName>
</protein>
<organism evidence="1 2">
    <name type="scientific">Romanomermis culicivorax</name>
    <name type="common">Nematode worm</name>
    <dbReference type="NCBI Taxonomy" id="13658"/>
    <lineage>
        <taxon>Eukaryota</taxon>
        <taxon>Metazoa</taxon>
        <taxon>Ecdysozoa</taxon>
        <taxon>Nematoda</taxon>
        <taxon>Enoplea</taxon>
        <taxon>Dorylaimia</taxon>
        <taxon>Mermithida</taxon>
        <taxon>Mermithoidea</taxon>
        <taxon>Mermithidae</taxon>
        <taxon>Romanomermis</taxon>
    </lineage>
</organism>
<evidence type="ECO:0000313" key="2">
    <source>
        <dbReference type="WBParaSite" id="nRc.2.0.1.t30465-RA"/>
    </source>
</evidence>
<sequence length="235" mass="26240">MLSTEENVESRVAHVADWANLSKIEQCAHDQCEILRALTGRQYGCIGPENIMAGYGSGPRPLANQVVLKLYMERNKYAFCGKNSLEYEPTPSMLGAVLGEHARGKFARRIENPDTGHNQLCAPMDALSVETFGEVVISTRFKMWHVSACNKNLIPIPDPANIPTEYPLTLTGRETHARDPQDPNANQRPLLLNQNGLLIFASDIDLQELSPVTVCYRTKVVKHTRFSLMQYGTKL</sequence>
<dbReference type="AlphaFoldDB" id="A0A915JVN2"/>
<dbReference type="Proteomes" id="UP000887565">
    <property type="component" value="Unplaced"/>
</dbReference>
<dbReference type="WBParaSite" id="nRc.2.0.1.t30465-RA">
    <property type="protein sequence ID" value="nRc.2.0.1.t30465-RA"/>
    <property type="gene ID" value="nRc.2.0.1.g30465"/>
</dbReference>
<proteinExistence type="predicted"/>